<evidence type="ECO:0000256" key="1">
    <source>
        <dbReference type="ARBA" id="ARBA00015231"/>
    </source>
</evidence>
<evidence type="ECO:0000313" key="6">
    <source>
        <dbReference type="EMBL" id="ALE02676.1"/>
    </source>
</evidence>
<dbReference type="OrthoDB" id="9802238at2"/>
<keyword evidence="2" id="KW-0808">Transferase</keyword>
<dbReference type="InterPro" id="IPR000182">
    <property type="entry name" value="GNAT_dom"/>
</dbReference>
<proteinExistence type="predicted"/>
<feature type="domain" description="N-acetyltransferase" evidence="5">
    <location>
        <begin position="1"/>
        <end position="130"/>
    </location>
</feature>
<sequence length="130" mass="15207">MQPFVEEGRLLERSYETIDSRIDDFVCIEKDNHIIACAGLKLYQDENVGEIYALVVNKSFHNTDTSTRLMELLIDKASKLNLSSIFALSKYGGRFFFRFEFVESELSFLPDSRQKSYDDLRKSIIYSRRI</sequence>
<dbReference type="PANTHER" id="PTHR30602:SF12">
    <property type="entry name" value="AMINO-ACID ACETYLTRANSFERASE NAGS1, CHLOROPLASTIC-RELATED"/>
    <property type="match status" value="1"/>
</dbReference>
<dbReference type="PROSITE" id="PS51186">
    <property type="entry name" value="GNAT"/>
    <property type="match status" value="1"/>
</dbReference>
<keyword evidence="3" id="KW-0012">Acyltransferase</keyword>
<dbReference type="Pfam" id="PF00583">
    <property type="entry name" value="Acetyltransf_1"/>
    <property type="match status" value="1"/>
</dbReference>
<evidence type="ECO:0000259" key="5">
    <source>
        <dbReference type="PROSITE" id="PS51186"/>
    </source>
</evidence>
<protein>
    <recommendedName>
        <fullName evidence="1">Amino-acid acetyltransferase</fullName>
    </recommendedName>
    <alternativeName>
        <fullName evidence="4">N-acetylglutamate synthase</fullName>
    </alternativeName>
</protein>
<dbReference type="Gene3D" id="3.40.630.30">
    <property type="match status" value="1"/>
</dbReference>
<keyword evidence="7" id="KW-1185">Reference proteome</keyword>
<organism evidence="6 7">
    <name type="scientific">Candidatus Pseudothioglobus singularis PS1</name>
    <dbReference type="NCBI Taxonomy" id="1125411"/>
    <lineage>
        <taxon>Bacteria</taxon>
        <taxon>Pseudomonadati</taxon>
        <taxon>Pseudomonadota</taxon>
        <taxon>Gammaproteobacteria</taxon>
        <taxon>Candidatus Pseudothioglobaceae</taxon>
        <taxon>Candidatus Pseudothioglobus</taxon>
    </lineage>
</organism>
<dbReference type="SUPFAM" id="SSF55729">
    <property type="entry name" value="Acyl-CoA N-acyltransferases (Nat)"/>
    <property type="match status" value="1"/>
</dbReference>
<dbReference type="RefSeq" id="WP_053820015.1">
    <property type="nucleotide sequence ID" value="NZ_CP006911.1"/>
</dbReference>
<dbReference type="Proteomes" id="UP000068905">
    <property type="component" value="Chromosome"/>
</dbReference>
<gene>
    <name evidence="6" type="ORF">W908_03945</name>
</gene>
<dbReference type="AlphaFoldDB" id="A0A0M4L6S7"/>
<name>A0A0M4L6S7_9GAMM</name>
<dbReference type="InterPro" id="IPR010167">
    <property type="entry name" value="NH2A_AcTrfase"/>
</dbReference>
<evidence type="ECO:0000256" key="4">
    <source>
        <dbReference type="ARBA" id="ARBA00033251"/>
    </source>
</evidence>
<evidence type="ECO:0000256" key="2">
    <source>
        <dbReference type="ARBA" id="ARBA00022679"/>
    </source>
</evidence>
<dbReference type="GO" id="GO:0006526">
    <property type="term" value="P:L-arginine biosynthetic process"/>
    <property type="evidence" value="ECO:0007669"/>
    <property type="project" value="InterPro"/>
</dbReference>
<dbReference type="STRING" id="1125411.W908_03945"/>
<dbReference type="EMBL" id="CP006911">
    <property type="protein sequence ID" value="ALE02676.1"/>
    <property type="molecule type" value="Genomic_DNA"/>
</dbReference>
<dbReference type="PANTHER" id="PTHR30602">
    <property type="entry name" value="AMINO-ACID ACETYLTRANSFERASE"/>
    <property type="match status" value="1"/>
</dbReference>
<reference evidence="6 7" key="1">
    <citation type="journal article" date="2015" name="Genome Announc.">
        <title>Genome Sequence of 'Candidatus Thioglobus singularis' Strain PS1, a Mixotroph from the SUP05 Clade of Marine Gammaproteobacteria.</title>
        <authorList>
            <person name="Marshall K.T."/>
            <person name="Morris R.M."/>
        </authorList>
    </citation>
    <scope>NUCLEOTIDE SEQUENCE [LARGE SCALE GENOMIC DNA]</scope>
    <source>
        <strain evidence="6 7">PS1</strain>
    </source>
</reference>
<evidence type="ECO:0000256" key="3">
    <source>
        <dbReference type="ARBA" id="ARBA00023315"/>
    </source>
</evidence>
<evidence type="ECO:0000313" key="7">
    <source>
        <dbReference type="Proteomes" id="UP000068905"/>
    </source>
</evidence>
<dbReference type="GO" id="GO:0005737">
    <property type="term" value="C:cytoplasm"/>
    <property type="evidence" value="ECO:0007669"/>
    <property type="project" value="InterPro"/>
</dbReference>
<accession>A0A0M4L6S7</accession>
<dbReference type="GO" id="GO:0004042">
    <property type="term" value="F:L-glutamate N-acetyltransferase activity"/>
    <property type="evidence" value="ECO:0007669"/>
    <property type="project" value="InterPro"/>
</dbReference>
<dbReference type="InterPro" id="IPR016181">
    <property type="entry name" value="Acyl_CoA_acyltransferase"/>
</dbReference>
<dbReference type="KEGG" id="tsn:W908_03945"/>